<dbReference type="PRINTS" id="PR00344">
    <property type="entry name" value="BCTRLSENSOR"/>
</dbReference>
<dbReference type="PROSITE" id="PS50110">
    <property type="entry name" value="RESPONSE_REGULATORY"/>
    <property type="match status" value="1"/>
</dbReference>
<evidence type="ECO:0000256" key="1">
    <source>
        <dbReference type="ARBA" id="ARBA00000085"/>
    </source>
</evidence>
<dbReference type="Pfam" id="PF13424">
    <property type="entry name" value="TPR_12"/>
    <property type="match status" value="1"/>
</dbReference>
<dbReference type="EMBL" id="JACGWS010000004">
    <property type="protein sequence ID" value="MBC8754534.1"/>
    <property type="molecule type" value="Genomic_DNA"/>
</dbReference>
<dbReference type="EC" id="2.7.13.3" evidence="2"/>
<dbReference type="InterPro" id="IPR003661">
    <property type="entry name" value="HisK_dim/P_dom"/>
</dbReference>
<dbReference type="Gene3D" id="1.10.287.130">
    <property type="match status" value="1"/>
</dbReference>
<dbReference type="SUPFAM" id="SSF48452">
    <property type="entry name" value="TPR-like"/>
    <property type="match status" value="2"/>
</dbReference>
<dbReference type="Pfam" id="PF02518">
    <property type="entry name" value="HATPase_c"/>
    <property type="match status" value="1"/>
</dbReference>
<dbReference type="CDD" id="cd17546">
    <property type="entry name" value="REC_hyHK_CKI1_RcsC-like"/>
    <property type="match status" value="1"/>
</dbReference>
<keyword evidence="6" id="KW-0802">TPR repeat</keyword>
<dbReference type="CDD" id="cd16922">
    <property type="entry name" value="HATPase_EvgS-ArcB-TorS-like"/>
    <property type="match status" value="1"/>
</dbReference>
<proteinExistence type="predicted"/>
<evidence type="ECO:0000313" key="12">
    <source>
        <dbReference type="Proteomes" id="UP000619238"/>
    </source>
</evidence>
<dbReference type="InterPro" id="IPR001789">
    <property type="entry name" value="Sig_transdc_resp-reg_receiver"/>
</dbReference>
<dbReference type="Pfam" id="PF00072">
    <property type="entry name" value="Response_reg"/>
    <property type="match status" value="1"/>
</dbReference>
<keyword evidence="8" id="KW-0812">Transmembrane</keyword>
<feature type="transmembrane region" description="Helical" evidence="8">
    <location>
        <begin position="311"/>
        <end position="330"/>
    </location>
</feature>
<evidence type="ECO:0000256" key="6">
    <source>
        <dbReference type="PROSITE-ProRule" id="PRU00339"/>
    </source>
</evidence>
<dbReference type="RefSeq" id="WP_187561587.1">
    <property type="nucleotide sequence ID" value="NZ_JACGWS010000004.1"/>
</dbReference>
<dbReference type="InterPro" id="IPR011990">
    <property type="entry name" value="TPR-like_helical_dom_sf"/>
</dbReference>
<dbReference type="Pfam" id="PF00512">
    <property type="entry name" value="HisKA"/>
    <property type="match status" value="1"/>
</dbReference>
<dbReference type="SUPFAM" id="SSF55874">
    <property type="entry name" value="ATPase domain of HSP90 chaperone/DNA topoisomerase II/histidine kinase"/>
    <property type="match status" value="1"/>
</dbReference>
<comment type="caution">
    <text evidence="11">The sequence shown here is derived from an EMBL/GenBank/DDBJ whole genome shotgun (WGS) entry which is preliminary data.</text>
</comment>
<evidence type="ECO:0000259" key="10">
    <source>
        <dbReference type="PROSITE" id="PS50110"/>
    </source>
</evidence>
<dbReference type="CDD" id="cd00082">
    <property type="entry name" value="HisKA"/>
    <property type="match status" value="1"/>
</dbReference>
<feature type="modified residue" description="4-aspartylphosphate" evidence="5">
    <location>
        <position position="661"/>
    </location>
</feature>
<keyword evidence="8" id="KW-0472">Membrane</keyword>
<dbReference type="Gene3D" id="1.25.40.10">
    <property type="entry name" value="Tetratricopeptide repeat domain"/>
    <property type="match status" value="2"/>
</dbReference>
<keyword evidence="4" id="KW-0902">Two-component regulatory system</keyword>
<dbReference type="PANTHER" id="PTHR45339:SF1">
    <property type="entry name" value="HYBRID SIGNAL TRANSDUCTION HISTIDINE KINASE J"/>
    <property type="match status" value="1"/>
</dbReference>
<dbReference type="PROSITE" id="PS50109">
    <property type="entry name" value="HIS_KIN"/>
    <property type="match status" value="1"/>
</dbReference>
<keyword evidence="7" id="KW-0175">Coiled coil</keyword>
<dbReference type="InterPro" id="IPR036097">
    <property type="entry name" value="HisK_dim/P_sf"/>
</dbReference>
<dbReference type="InterPro" id="IPR019734">
    <property type="entry name" value="TPR_rpt"/>
</dbReference>
<sequence>MKNTLPTILCIFLSFSVWSQKSEKEKIKDSIQKYFYITGSSFEKYQYIEAIEAANKGITFAHQINDIRNLATLHNDLGLAYNGFSEFTKSKENYLKSLVYAAEENNDTLRCWVYNNLGNIYSEGYKNTDSALYYYKESLKISEKLKDTAEILTPILNIGWTYIDEEKFDTAYPYLVNSEKMIYTKHGDKSAKAQISYLLGRYFLAKENYELADTYYKTAINFAEEEKLLDELTEIYQHYSALAEKQGKPEVAYDRLRKHLKYKDSLFNEIKIKGNQDALVRFSVDEYKKDLERSEIEKRDQQIIIDKTKQISYVLMIAGFILILLLINMFKNYKFRNKALTKLRLKNSELREAKEEAEEQAKLKSQFFSTVSHELRTPLYGVVGLTSLLSEDFPNLKENENFKSLKFSSKYLLSLINNVLQINKIESEGVKLGRIPFNIKSLVSEVVNSFSFALNQNENKVHQKIDPKIPEVLIGDSVRLSQILINLIGNAIKFTESGNIWVELTSVKQENLQHTIQFSIKDDGIGIPKEKQEKVFDKFIQLRPIEKNYQGTGLGLSIVKRLLLLFESDITLKSEHKEGTEFTFDITFEESKEMSIKDTSLPINVIDNIDKKILIVDDNKINQVITKRILQTKGYQCDVAEDGFVALELAKSNEYDLILMDINMPKIDGIETTKRIRLTDKNTPIIALTAVEEDQIKDEIYEAGMNDFIIKPYDLEEFHQIILKSLYVNVI</sequence>
<dbReference type="PANTHER" id="PTHR45339">
    <property type="entry name" value="HYBRID SIGNAL TRANSDUCTION HISTIDINE KINASE J"/>
    <property type="match status" value="1"/>
</dbReference>
<organism evidence="11 12">
    <name type="scientific">Kordia aestuariivivens</name>
    <dbReference type="NCBI Taxonomy" id="2759037"/>
    <lineage>
        <taxon>Bacteria</taxon>
        <taxon>Pseudomonadati</taxon>
        <taxon>Bacteroidota</taxon>
        <taxon>Flavobacteriia</taxon>
        <taxon>Flavobacteriales</taxon>
        <taxon>Flavobacteriaceae</taxon>
        <taxon>Kordia</taxon>
    </lineage>
</organism>
<dbReference type="SMART" id="SM00448">
    <property type="entry name" value="REC"/>
    <property type="match status" value="1"/>
</dbReference>
<dbReference type="SMART" id="SM00387">
    <property type="entry name" value="HATPase_c"/>
    <property type="match status" value="1"/>
</dbReference>
<evidence type="ECO:0000256" key="4">
    <source>
        <dbReference type="ARBA" id="ARBA00023012"/>
    </source>
</evidence>
<gene>
    <name evidence="11" type="ORF">H2O64_07605</name>
</gene>
<evidence type="ECO:0000313" key="11">
    <source>
        <dbReference type="EMBL" id="MBC8754534.1"/>
    </source>
</evidence>
<feature type="repeat" description="TPR" evidence="6">
    <location>
        <begin position="193"/>
        <end position="226"/>
    </location>
</feature>
<dbReference type="PROSITE" id="PS50005">
    <property type="entry name" value="TPR"/>
    <property type="match status" value="1"/>
</dbReference>
<dbReference type="InterPro" id="IPR004358">
    <property type="entry name" value="Sig_transdc_His_kin-like_C"/>
</dbReference>
<feature type="domain" description="Histidine kinase" evidence="9">
    <location>
        <begin position="370"/>
        <end position="590"/>
    </location>
</feature>
<dbReference type="Gene3D" id="3.30.565.10">
    <property type="entry name" value="Histidine kinase-like ATPase, C-terminal domain"/>
    <property type="match status" value="1"/>
</dbReference>
<dbReference type="Proteomes" id="UP000619238">
    <property type="component" value="Unassembled WGS sequence"/>
</dbReference>
<keyword evidence="8" id="KW-1133">Transmembrane helix</keyword>
<dbReference type="InterPro" id="IPR003594">
    <property type="entry name" value="HATPase_dom"/>
</dbReference>
<dbReference type="SUPFAM" id="SSF47384">
    <property type="entry name" value="Homodimeric domain of signal transducing histidine kinase"/>
    <property type="match status" value="1"/>
</dbReference>
<evidence type="ECO:0000256" key="2">
    <source>
        <dbReference type="ARBA" id="ARBA00012438"/>
    </source>
</evidence>
<dbReference type="SUPFAM" id="SSF52172">
    <property type="entry name" value="CheY-like"/>
    <property type="match status" value="1"/>
</dbReference>
<accession>A0ABR7Q876</accession>
<comment type="catalytic activity">
    <reaction evidence="1">
        <text>ATP + protein L-histidine = ADP + protein N-phospho-L-histidine.</text>
        <dbReference type="EC" id="2.7.13.3"/>
    </reaction>
</comment>
<evidence type="ECO:0000256" key="8">
    <source>
        <dbReference type="SAM" id="Phobius"/>
    </source>
</evidence>
<evidence type="ECO:0000256" key="7">
    <source>
        <dbReference type="SAM" id="Coils"/>
    </source>
</evidence>
<dbReference type="Gene3D" id="3.40.50.2300">
    <property type="match status" value="1"/>
</dbReference>
<evidence type="ECO:0000256" key="3">
    <source>
        <dbReference type="ARBA" id="ARBA00022553"/>
    </source>
</evidence>
<dbReference type="InterPro" id="IPR005467">
    <property type="entry name" value="His_kinase_dom"/>
</dbReference>
<name>A0ABR7Q876_9FLAO</name>
<evidence type="ECO:0000256" key="5">
    <source>
        <dbReference type="PROSITE-ProRule" id="PRU00169"/>
    </source>
</evidence>
<dbReference type="SMART" id="SM00388">
    <property type="entry name" value="HisKA"/>
    <property type="match status" value="1"/>
</dbReference>
<feature type="domain" description="Response regulatory" evidence="10">
    <location>
        <begin position="612"/>
        <end position="726"/>
    </location>
</feature>
<dbReference type="InterPro" id="IPR036890">
    <property type="entry name" value="HATPase_C_sf"/>
</dbReference>
<keyword evidence="3 5" id="KW-0597">Phosphoprotein</keyword>
<feature type="coiled-coil region" evidence="7">
    <location>
        <begin position="336"/>
        <end position="363"/>
    </location>
</feature>
<reference evidence="11 12" key="1">
    <citation type="submission" date="2020-07" db="EMBL/GenBank/DDBJ databases">
        <title>Description of Kordia aestuariivivens sp. nov., isolated from a tidal flat.</title>
        <authorList>
            <person name="Park S."/>
            <person name="Yoon J.-H."/>
        </authorList>
    </citation>
    <scope>NUCLEOTIDE SEQUENCE [LARGE SCALE GENOMIC DNA]</scope>
    <source>
        <strain evidence="11 12">YSTF-M3</strain>
    </source>
</reference>
<dbReference type="SMART" id="SM00028">
    <property type="entry name" value="TPR"/>
    <property type="match status" value="3"/>
</dbReference>
<dbReference type="InterPro" id="IPR011006">
    <property type="entry name" value="CheY-like_superfamily"/>
</dbReference>
<keyword evidence="12" id="KW-1185">Reference proteome</keyword>
<evidence type="ECO:0000259" key="9">
    <source>
        <dbReference type="PROSITE" id="PS50109"/>
    </source>
</evidence>
<protein>
    <recommendedName>
        <fullName evidence="2">histidine kinase</fullName>
        <ecNumber evidence="2">2.7.13.3</ecNumber>
    </recommendedName>
</protein>